<keyword evidence="4" id="KW-1185">Reference proteome</keyword>
<feature type="compositionally biased region" description="Polar residues" evidence="1">
    <location>
        <begin position="377"/>
        <end position="394"/>
    </location>
</feature>
<dbReference type="STRING" id="1357400.HMPREF2086_00884"/>
<dbReference type="PATRIC" id="fig|1357400.3.peg.1225"/>
<name>V8CBN5_9HELI</name>
<feature type="region of interest" description="Disordered" evidence="1">
    <location>
        <begin position="373"/>
        <end position="439"/>
    </location>
</feature>
<dbReference type="RefSeq" id="WP_023927607.1">
    <property type="nucleotide sequence ID" value="NZ_KI669454.1"/>
</dbReference>
<dbReference type="HOGENOM" id="CLU_599603_0_0_7"/>
<reference evidence="3 4" key="1">
    <citation type="journal article" date="2014" name="Genome Announc.">
        <title>Draft genome sequences of six enterohepatic helicobacter species isolated from humans and one from rhesus macaques.</title>
        <authorList>
            <person name="Shen Z."/>
            <person name="Sheh A."/>
            <person name="Young S.K."/>
            <person name="Abouelliel A."/>
            <person name="Ward D.V."/>
            <person name="Earl A.M."/>
            <person name="Fox J.G."/>
        </authorList>
    </citation>
    <scope>NUCLEOTIDE SEQUENCE [LARGE SCALE GENOMIC DNA]</scope>
    <source>
        <strain evidence="3 4">MIT 99-5501</strain>
    </source>
</reference>
<keyword evidence="2" id="KW-0472">Membrane</keyword>
<keyword evidence="2" id="KW-0812">Transmembrane</keyword>
<evidence type="ECO:0008006" key="5">
    <source>
        <dbReference type="Google" id="ProtNLM"/>
    </source>
</evidence>
<dbReference type="EMBL" id="AZJI01000004">
    <property type="protein sequence ID" value="ETD24136.1"/>
    <property type="molecule type" value="Genomic_DNA"/>
</dbReference>
<feature type="transmembrane region" description="Helical" evidence="2">
    <location>
        <begin position="282"/>
        <end position="303"/>
    </location>
</feature>
<evidence type="ECO:0000256" key="2">
    <source>
        <dbReference type="SAM" id="Phobius"/>
    </source>
</evidence>
<dbReference type="Proteomes" id="UP000018731">
    <property type="component" value="Unassembled WGS sequence"/>
</dbReference>
<evidence type="ECO:0000256" key="1">
    <source>
        <dbReference type="SAM" id="MobiDB-lite"/>
    </source>
</evidence>
<comment type="caution">
    <text evidence="3">The sequence shown here is derived from an EMBL/GenBank/DDBJ whole genome shotgun (WGS) entry which is preliminary data.</text>
</comment>
<evidence type="ECO:0000313" key="3">
    <source>
        <dbReference type="EMBL" id="ETD24136.1"/>
    </source>
</evidence>
<keyword evidence="2" id="KW-1133">Transmembrane helix</keyword>
<accession>V8CBN5</accession>
<protein>
    <recommendedName>
        <fullName evidence="5">Flagellar protein</fullName>
    </recommendedName>
</protein>
<sequence>MLFEQNNFSKIFHNFFDDFWCFKRARLAFFGFFGSAFGSTLCAFLFFALFILNALFLSFAFADSKTSQNLSIVKQIQAYPDSAQDRLDVLLLLDSSFRGEVGSATIADERLSVISSVGLQEKWSKSFANSPISKLEIIPHNNNLYINAKGRKRYYLKPSISKDKSTLRLSFYAADSQVLDSLLSTTPTLKATPIEEVFSDLQASKISNKISQISSDSPNGANPFAYTAQNTQTRTDIGLDSALQPSAKPSQANSQNAKNAQDDNLFNWAAIAQGAEFNASDYALYLAVFAFVIALLLLLRYLIRRSGSANASLKVVSQSQIDSKNKVVIFETKDYFYMVLLGEKNNILIDKIPRSGASLSAKPLTVGSVLESLGEPKSTQSRLKSTPSTSQSASRVAATPSALSSPSLATPKPSAKPRSATPQAAVPKPSPLESLTIGNENSFNQDFWDALKSGKR</sequence>
<gene>
    <name evidence="3" type="ORF">HMPREF2086_00884</name>
</gene>
<proteinExistence type="predicted"/>
<feature type="compositionally biased region" description="Low complexity" evidence="1">
    <location>
        <begin position="397"/>
        <end position="417"/>
    </location>
</feature>
<dbReference type="OrthoDB" id="5329896at2"/>
<organism evidence="3 4">
    <name type="scientific">Helicobacter macacae MIT 99-5501</name>
    <dbReference type="NCBI Taxonomy" id="1357400"/>
    <lineage>
        <taxon>Bacteria</taxon>
        <taxon>Pseudomonadati</taxon>
        <taxon>Campylobacterota</taxon>
        <taxon>Epsilonproteobacteria</taxon>
        <taxon>Campylobacterales</taxon>
        <taxon>Helicobacteraceae</taxon>
        <taxon>Helicobacter</taxon>
    </lineage>
</organism>
<evidence type="ECO:0000313" key="4">
    <source>
        <dbReference type="Proteomes" id="UP000018731"/>
    </source>
</evidence>
<dbReference type="AlphaFoldDB" id="V8CBN5"/>
<feature type="transmembrane region" description="Helical" evidence="2">
    <location>
        <begin position="29"/>
        <end position="62"/>
    </location>
</feature>